<dbReference type="InterPro" id="IPR036457">
    <property type="entry name" value="PPM-type-like_dom_sf"/>
</dbReference>
<organism evidence="2 3">
    <name type="scientific">Lentinula lateritia</name>
    <dbReference type="NCBI Taxonomy" id="40482"/>
    <lineage>
        <taxon>Eukaryota</taxon>
        <taxon>Fungi</taxon>
        <taxon>Dikarya</taxon>
        <taxon>Basidiomycota</taxon>
        <taxon>Agaricomycotina</taxon>
        <taxon>Agaricomycetes</taxon>
        <taxon>Agaricomycetidae</taxon>
        <taxon>Agaricales</taxon>
        <taxon>Marasmiineae</taxon>
        <taxon>Omphalotaceae</taxon>
        <taxon>Lentinula</taxon>
    </lineage>
</organism>
<dbReference type="SMART" id="SM00332">
    <property type="entry name" value="PP2Cc"/>
    <property type="match status" value="1"/>
</dbReference>
<dbReference type="InterPro" id="IPR001932">
    <property type="entry name" value="PPM-type_phosphatase-like_dom"/>
</dbReference>
<name>A0A9W8ZS09_9AGAR</name>
<comment type="caution">
    <text evidence="2">The sequence shown here is derived from an EMBL/GenBank/DDBJ whole genome shotgun (WGS) entry which is preliminary data.</text>
</comment>
<evidence type="ECO:0000259" key="1">
    <source>
        <dbReference type="PROSITE" id="PS51746"/>
    </source>
</evidence>
<dbReference type="Gene3D" id="3.60.40.10">
    <property type="entry name" value="PPM-type phosphatase domain"/>
    <property type="match status" value="1"/>
</dbReference>
<reference evidence="2" key="2">
    <citation type="journal article" date="2023" name="Proc. Natl. Acad. Sci. U.S.A.">
        <title>A global phylogenomic analysis of the shiitake genus Lentinula.</title>
        <authorList>
            <person name="Sierra-Patev S."/>
            <person name="Min B."/>
            <person name="Naranjo-Ortiz M."/>
            <person name="Looney B."/>
            <person name="Konkel Z."/>
            <person name="Slot J.C."/>
            <person name="Sakamoto Y."/>
            <person name="Steenwyk J.L."/>
            <person name="Rokas A."/>
            <person name="Carro J."/>
            <person name="Camarero S."/>
            <person name="Ferreira P."/>
            <person name="Molpeceres G."/>
            <person name="Ruiz-Duenas F.J."/>
            <person name="Serrano A."/>
            <person name="Henrissat B."/>
            <person name="Drula E."/>
            <person name="Hughes K.W."/>
            <person name="Mata J.L."/>
            <person name="Ishikawa N.K."/>
            <person name="Vargas-Isla R."/>
            <person name="Ushijima S."/>
            <person name="Smith C.A."/>
            <person name="Donoghue J."/>
            <person name="Ahrendt S."/>
            <person name="Andreopoulos W."/>
            <person name="He G."/>
            <person name="LaButti K."/>
            <person name="Lipzen A."/>
            <person name="Ng V."/>
            <person name="Riley R."/>
            <person name="Sandor L."/>
            <person name="Barry K."/>
            <person name="Martinez A.T."/>
            <person name="Xiao Y."/>
            <person name="Gibbons J.G."/>
            <person name="Terashima K."/>
            <person name="Grigoriev I.V."/>
            <person name="Hibbett D."/>
        </authorList>
    </citation>
    <scope>NUCLEOTIDE SEQUENCE</scope>
    <source>
        <strain evidence="2">Sp2 HRB7682 ss15</strain>
    </source>
</reference>
<dbReference type="InterPro" id="IPR015655">
    <property type="entry name" value="PP2C"/>
</dbReference>
<dbReference type="AlphaFoldDB" id="A0A9W8ZS09"/>
<dbReference type="Proteomes" id="UP001150238">
    <property type="component" value="Unassembled WGS sequence"/>
</dbReference>
<dbReference type="Pfam" id="PF00481">
    <property type="entry name" value="PP2C"/>
    <property type="match status" value="1"/>
</dbReference>
<reference evidence="2" key="1">
    <citation type="submission" date="2022-08" db="EMBL/GenBank/DDBJ databases">
        <authorList>
            <consortium name="DOE Joint Genome Institute"/>
            <person name="Min B."/>
            <person name="Riley R."/>
            <person name="Sierra-Patev S."/>
            <person name="Naranjo-Ortiz M."/>
            <person name="Looney B."/>
            <person name="Konkel Z."/>
            <person name="Slot J.C."/>
            <person name="Sakamoto Y."/>
            <person name="Steenwyk J.L."/>
            <person name="Rokas A."/>
            <person name="Carro J."/>
            <person name="Camarero S."/>
            <person name="Ferreira P."/>
            <person name="Molpeceres G."/>
            <person name="Ruiz-Duenas F.J."/>
            <person name="Serrano A."/>
            <person name="Henrissat B."/>
            <person name="Drula E."/>
            <person name="Hughes K.W."/>
            <person name="Mata J.L."/>
            <person name="Ishikawa N.K."/>
            <person name="Vargas-Isla R."/>
            <person name="Ushijima S."/>
            <person name="Smith C.A."/>
            <person name="Ahrendt S."/>
            <person name="Andreopoulos W."/>
            <person name="He G."/>
            <person name="Labutti K."/>
            <person name="Lipzen A."/>
            <person name="Ng V."/>
            <person name="Sandor L."/>
            <person name="Barry K."/>
            <person name="Martinez A.T."/>
            <person name="Xiao Y."/>
            <person name="Gibbons J.G."/>
            <person name="Terashima K."/>
            <person name="Hibbett D.S."/>
            <person name="Grigoriev I.V."/>
        </authorList>
    </citation>
    <scope>NUCLEOTIDE SEQUENCE</scope>
    <source>
        <strain evidence="2">Sp2 HRB7682 ss15</strain>
    </source>
</reference>
<dbReference type="PANTHER" id="PTHR13832:SF792">
    <property type="entry name" value="GM14286P"/>
    <property type="match status" value="1"/>
</dbReference>
<gene>
    <name evidence="2" type="ORF">C8J55DRAFT_441113</name>
</gene>
<dbReference type="PANTHER" id="PTHR13832">
    <property type="entry name" value="PROTEIN PHOSPHATASE 2C"/>
    <property type="match status" value="1"/>
</dbReference>
<protein>
    <submittedName>
        <fullName evidence="2">Phosphatase 2C-like domain-containing protein</fullName>
    </submittedName>
</protein>
<sequence>MRGSPREISLWRFGDGSWSYTLIPEPDINTELARQSCARAHGTTHCVSFQPNGLEENWNQDRYVVHEYTLPNGSVWKLRAIFDGHMGHDTVNYVAEHLSTKVQDRLNNAFPKLDPDSVSSLLTEVITTFDYSLLVDLLSGIPSESQLSSLTEYEVQNILGGDHRSKVLRSMQGTTVIIALTNPDNEDLWVASLGDSYAVLGIQSSYDDRRELMFLSSYHNGLNPRERERLIRGHPNEPEVLSRNRVLGGLAVTRALGDYPYKLPSIYTDRVFLHASQSRNQRELIDSVSNRNLTPPYISNVPDVKYVDLKSKRLGNSPSGLNTDKKGNNIALRMCLLMCTDGLVDLYEDELETKEPLDIFPRCMDVACAVPTARYCKTSTTDHCDNVALSILRDALGGTDIEKVSAMMTVEMQEKWMDDTTILFEFL</sequence>
<dbReference type="GO" id="GO:0004722">
    <property type="term" value="F:protein serine/threonine phosphatase activity"/>
    <property type="evidence" value="ECO:0007669"/>
    <property type="project" value="InterPro"/>
</dbReference>
<dbReference type="CDD" id="cd00143">
    <property type="entry name" value="PP2Cc"/>
    <property type="match status" value="1"/>
</dbReference>
<evidence type="ECO:0000313" key="3">
    <source>
        <dbReference type="Proteomes" id="UP001150238"/>
    </source>
</evidence>
<accession>A0A9W8ZS09</accession>
<dbReference type="SUPFAM" id="SSF81606">
    <property type="entry name" value="PP2C-like"/>
    <property type="match status" value="1"/>
</dbReference>
<proteinExistence type="predicted"/>
<feature type="domain" description="PPM-type phosphatase" evidence="1">
    <location>
        <begin position="44"/>
        <end position="427"/>
    </location>
</feature>
<dbReference type="EMBL" id="JANVFS010000051">
    <property type="protein sequence ID" value="KAJ4465395.1"/>
    <property type="molecule type" value="Genomic_DNA"/>
</dbReference>
<dbReference type="PROSITE" id="PS51746">
    <property type="entry name" value="PPM_2"/>
    <property type="match status" value="1"/>
</dbReference>
<evidence type="ECO:0000313" key="2">
    <source>
        <dbReference type="EMBL" id="KAJ4465395.1"/>
    </source>
</evidence>